<protein>
    <submittedName>
        <fullName evidence="3">VCBS repeat-containing protein</fullName>
    </submittedName>
</protein>
<accession>A0A7Y2H3A9</accession>
<name>A0A7Y2H3A9_UNCEI</name>
<evidence type="ECO:0000256" key="1">
    <source>
        <dbReference type="ARBA" id="ARBA00022729"/>
    </source>
</evidence>
<proteinExistence type="predicted"/>
<sequence>MPGGVTLRAVVVLLSLALLPGIASAQVTSADMGSGVGWIDCNVDGIVDVVYLTPTGEIIVMENQGDGSFVDVSGTSIPAGVVAAGNPALGIVSGDVNNDGAPDMFLTLHGQNFLLLNDGAGSFSAISRRAGIIGEVMSASGAMLDYDNDGLLDIYVVNYEGQPNQMFRCTGIDKEGFPSYENVSEALGVDLAPNGQSDWGLGVTVADFDNDGDTDMYIGNDYNGVGDGVLNPGDNIYYRNNGDGTFTDATDEAGLRDTGWAMGVAHGDYNNDGYEDIFVANFFEDVLYKNNGDGTFTEATETAGIITGAK</sequence>
<dbReference type="InterPro" id="IPR028994">
    <property type="entry name" value="Integrin_alpha_N"/>
</dbReference>
<dbReference type="EMBL" id="JABDJR010000564">
    <property type="protein sequence ID" value="NNF07881.1"/>
    <property type="molecule type" value="Genomic_DNA"/>
</dbReference>
<feature type="chain" id="PRO_5030660496" evidence="2">
    <location>
        <begin position="26"/>
        <end position="310"/>
    </location>
</feature>
<dbReference type="PANTHER" id="PTHR16026">
    <property type="entry name" value="CARTILAGE ACIDIC PROTEIN 1"/>
    <property type="match status" value="1"/>
</dbReference>
<organism evidence="3 4">
    <name type="scientific">Eiseniibacteriota bacterium</name>
    <dbReference type="NCBI Taxonomy" id="2212470"/>
    <lineage>
        <taxon>Bacteria</taxon>
        <taxon>Candidatus Eiseniibacteriota</taxon>
    </lineage>
</organism>
<dbReference type="InterPro" id="IPR027039">
    <property type="entry name" value="Crtac1"/>
</dbReference>
<gene>
    <name evidence="3" type="ORF">HKN21_14045</name>
</gene>
<evidence type="ECO:0000256" key="2">
    <source>
        <dbReference type="SAM" id="SignalP"/>
    </source>
</evidence>
<reference evidence="3 4" key="1">
    <citation type="submission" date="2020-03" db="EMBL/GenBank/DDBJ databases">
        <title>Metabolic flexibility allows generalist bacteria to become dominant in a frequently disturbed ecosystem.</title>
        <authorList>
            <person name="Chen Y.-J."/>
            <person name="Leung P.M."/>
            <person name="Bay S.K."/>
            <person name="Hugenholtz P."/>
            <person name="Kessler A.J."/>
            <person name="Shelley G."/>
            <person name="Waite D.W."/>
            <person name="Cook P.L."/>
            <person name="Greening C."/>
        </authorList>
    </citation>
    <scope>NUCLEOTIDE SEQUENCE [LARGE SCALE GENOMIC DNA]</scope>
    <source>
        <strain evidence="3">SS_bin_28</strain>
    </source>
</reference>
<feature type="signal peptide" evidence="2">
    <location>
        <begin position="1"/>
        <end position="25"/>
    </location>
</feature>
<comment type="caution">
    <text evidence="3">The sequence shown here is derived from an EMBL/GenBank/DDBJ whole genome shotgun (WGS) entry which is preliminary data.</text>
</comment>
<dbReference type="SUPFAM" id="SSF69318">
    <property type="entry name" value="Integrin alpha N-terminal domain"/>
    <property type="match status" value="1"/>
</dbReference>
<evidence type="ECO:0000313" key="3">
    <source>
        <dbReference type="EMBL" id="NNF07881.1"/>
    </source>
</evidence>
<dbReference type="InterPro" id="IPR013517">
    <property type="entry name" value="FG-GAP"/>
</dbReference>
<dbReference type="PANTHER" id="PTHR16026:SF0">
    <property type="entry name" value="CARTILAGE ACIDIC PROTEIN 1"/>
    <property type="match status" value="1"/>
</dbReference>
<dbReference type="Pfam" id="PF13517">
    <property type="entry name" value="FG-GAP_3"/>
    <property type="match status" value="2"/>
</dbReference>
<feature type="non-terminal residue" evidence="3">
    <location>
        <position position="310"/>
    </location>
</feature>
<dbReference type="AlphaFoldDB" id="A0A7Y2H3A9"/>
<dbReference type="Proteomes" id="UP000547674">
    <property type="component" value="Unassembled WGS sequence"/>
</dbReference>
<evidence type="ECO:0000313" key="4">
    <source>
        <dbReference type="Proteomes" id="UP000547674"/>
    </source>
</evidence>
<keyword evidence="1 2" id="KW-0732">Signal</keyword>
<dbReference type="Gene3D" id="2.130.10.130">
    <property type="entry name" value="Integrin alpha, N-terminal"/>
    <property type="match status" value="2"/>
</dbReference>